<evidence type="ECO:0000313" key="10">
    <source>
        <dbReference type="Proteomes" id="UP000288607"/>
    </source>
</evidence>
<evidence type="ECO:0000256" key="7">
    <source>
        <dbReference type="RuleBase" id="RU363032"/>
    </source>
</evidence>
<comment type="similarity">
    <text evidence="7">Belongs to the binding-protein-dependent transport system permease family.</text>
</comment>
<dbReference type="Gene3D" id="1.10.3720.10">
    <property type="entry name" value="MetI-like"/>
    <property type="match status" value="1"/>
</dbReference>
<dbReference type="Pfam" id="PF00528">
    <property type="entry name" value="BPD_transp_1"/>
    <property type="match status" value="1"/>
</dbReference>
<dbReference type="PANTHER" id="PTHR43163">
    <property type="entry name" value="DIPEPTIDE TRANSPORT SYSTEM PERMEASE PROTEIN DPPB-RELATED"/>
    <property type="match status" value="1"/>
</dbReference>
<dbReference type="SUPFAM" id="SSF161098">
    <property type="entry name" value="MetI-like"/>
    <property type="match status" value="1"/>
</dbReference>
<proteinExistence type="inferred from homology"/>
<evidence type="ECO:0000256" key="5">
    <source>
        <dbReference type="ARBA" id="ARBA00022989"/>
    </source>
</evidence>
<organism evidence="9 10">
    <name type="scientific">Bifidobacterium callimiconis</name>
    <dbReference type="NCBI Taxonomy" id="2306973"/>
    <lineage>
        <taxon>Bacteria</taxon>
        <taxon>Bacillati</taxon>
        <taxon>Actinomycetota</taxon>
        <taxon>Actinomycetes</taxon>
        <taxon>Bifidobacteriales</taxon>
        <taxon>Bifidobacteriaceae</taxon>
        <taxon>Bifidobacterium</taxon>
    </lineage>
</organism>
<feature type="transmembrane region" description="Helical" evidence="7">
    <location>
        <begin position="316"/>
        <end position="338"/>
    </location>
</feature>
<keyword evidence="5 7" id="KW-1133">Transmembrane helix</keyword>
<evidence type="ECO:0000256" key="1">
    <source>
        <dbReference type="ARBA" id="ARBA00004651"/>
    </source>
</evidence>
<feature type="transmembrane region" description="Helical" evidence="7">
    <location>
        <begin position="278"/>
        <end position="296"/>
    </location>
</feature>
<dbReference type="InterPro" id="IPR000515">
    <property type="entry name" value="MetI-like"/>
</dbReference>
<keyword evidence="2 7" id="KW-0813">Transport</keyword>
<evidence type="ECO:0000256" key="6">
    <source>
        <dbReference type="ARBA" id="ARBA00023136"/>
    </source>
</evidence>
<evidence type="ECO:0000256" key="4">
    <source>
        <dbReference type="ARBA" id="ARBA00022692"/>
    </source>
</evidence>
<feature type="domain" description="ABC transmembrane type-1" evidence="8">
    <location>
        <begin position="125"/>
        <end position="335"/>
    </location>
</feature>
<dbReference type="AlphaFoldDB" id="A0A430F9F6"/>
<keyword evidence="10" id="KW-1185">Reference proteome</keyword>
<dbReference type="GO" id="GO:0055085">
    <property type="term" value="P:transmembrane transport"/>
    <property type="evidence" value="ECO:0007669"/>
    <property type="project" value="InterPro"/>
</dbReference>
<dbReference type="EMBL" id="QXGJ01000014">
    <property type="protein sequence ID" value="RSX49473.1"/>
    <property type="molecule type" value="Genomic_DNA"/>
</dbReference>
<gene>
    <name evidence="9" type="ORF">D2E23_2061</name>
</gene>
<keyword evidence="6 7" id="KW-0472">Membrane</keyword>
<keyword evidence="3" id="KW-1003">Cell membrane</keyword>
<dbReference type="InterPro" id="IPR035906">
    <property type="entry name" value="MetI-like_sf"/>
</dbReference>
<name>A0A430F9F6_9BIFI</name>
<reference evidence="9 10" key="1">
    <citation type="submission" date="2018-09" db="EMBL/GenBank/DDBJ databases">
        <title>Characterization of the phylogenetic diversity of five novel species belonging to the genus Bifidobacterium.</title>
        <authorList>
            <person name="Lugli G.A."/>
            <person name="Duranti S."/>
            <person name="Milani C."/>
        </authorList>
    </citation>
    <scope>NUCLEOTIDE SEQUENCE [LARGE SCALE GENOMIC DNA]</scope>
    <source>
        <strain evidence="9 10">2028B</strain>
    </source>
</reference>
<accession>A0A430F9F6</accession>
<feature type="transmembrane region" description="Helical" evidence="7">
    <location>
        <begin position="133"/>
        <end position="153"/>
    </location>
</feature>
<comment type="subcellular location">
    <subcellularLocation>
        <location evidence="1 7">Cell membrane</location>
        <topology evidence="1 7">Multi-pass membrane protein</topology>
    </subcellularLocation>
</comment>
<dbReference type="GO" id="GO:0005886">
    <property type="term" value="C:plasma membrane"/>
    <property type="evidence" value="ECO:0007669"/>
    <property type="project" value="UniProtKB-SubCell"/>
</dbReference>
<feature type="transmembrane region" description="Helical" evidence="7">
    <location>
        <begin position="39"/>
        <end position="57"/>
    </location>
</feature>
<evidence type="ECO:0000256" key="2">
    <source>
        <dbReference type="ARBA" id="ARBA00022448"/>
    </source>
</evidence>
<feature type="transmembrane region" description="Helical" evidence="7">
    <location>
        <begin position="208"/>
        <end position="231"/>
    </location>
</feature>
<feature type="transmembrane region" description="Helical" evidence="7">
    <location>
        <begin position="165"/>
        <end position="188"/>
    </location>
</feature>
<dbReference type="CDD" id="cd06261">
    <property type="entry name" value="TM_PBP2"/>
    <property type="match status" value="1"/>
</dbReference>
<dbReference type="PANTHER" id="PTHR43163:SF7">
    <property type="entry name" value="DIPEPTIDE-TRANSPORT INTEGRAL MEMBRANE PROTEIN ABC TRANSPORTER DPPB-RELATED"/>
    <property type="match status" value="1"/>
</dbReference>
<evidence type="ECO:0000256" key="3">
    <source>
        <dbReference type="ARBA" id="ARBA00022475"/>
    </source>
</evidence>
<dbReference type="Pfam" id="PF19300">
    <property type="entry name" value="BPD_transp_1_N"/>
    <property type="match status" value="1"/>
</dbReference>
<protein>
    <submittedName>
        <fullName evidence="9">ABC transporter permease</fullName>
    </submittedName>
</protein>
<evidence type="ECO:0000259" key="8">
    <source>
        <dbReference type="PROSITE" id="PS50928"/>
    </source>
</evidence>
<dbReference type="PROSITE" id="PS50928">
    <property type="entry name" value="ABC_TM1"/>
    <property type="match status" value="1"/>
</dbReference>
<dbReference type="Proteomes" id="UP000288607">
    <property type="component" value="Unassembled WGS sequence"/>
</dbReference>
<evidence type="ECO:0000313" key="9">
    <source>
        <dbReference type="EMBL" id="RSX49473.1"/>
    </source>
</evidence>
<keyword evidence="4 7" id="KW-0812">Transmembrane</keyword>
<dbReference type="InterPro" id="IPR045621">
    <property type="entry name" value="BPD_transp_1_N"/>
</dbReference>
<sequence length="345" mass="37330">MTAAGHPSPAGTPGRPIHVHHSLGDTDVNNLLRLLGRRLIALPFMAFGVTLLVYFLMSFSQYDPAVAALGENATPEALAAYRHEMGFDRPWWEQFFSYLGGLLHGDLGVYGVNKDSVGARIADAFPITLQLTFIGLLIAVVLAVIFGVLAALYRDTWVDQAIRVVSIIAIATPSFWLGVLLIYLLQIQLSWLPGAGELPAFTQDPTGYLARMAMPSFALGLPVAGSLTRIIRTSMVEELDKDYVRTAIGAGVPKRVVVARNVFRNALITPVTVLGMKIGYLMGGAIVIEVIFSLPGMGTAMFDGINNNQPMLVQGVVLVVALAFMVVNVIVDLLYVLINPRIRTV</sequence>
<comment type="caution">
    <text evidence="9">The sequence shown here is derived from an EMBL/GenBank/DDBJ whole genome shotgun (WGS) entry which is preliminary data.</text>
</comment>